<evidence type="ECO:0000259" key="1">
    <source>
        <dbReference type="Pfam" id="PF15919"/>
    </source>
</evidence>
<dbReference type="InterPro" id="IPR031807">
    <property type="entry name" value="HicB-like"/>
</dbReference>
<dbReference type="Gene3D" id="3.30.160.250">
    <property type="match status" value="1"/>
</dbReference>
<dbReference type="OrthoDB" id="9807959at2"/>
<dbReference type="EMBL" id="FOMB01000033">
    <property type="protein sequence ID" value="SFD25365.1"/>
    <property type="molecule type" value="Genomic_DNA"/>
</dbReference>
<dbReference type="EMBL" id="LAPV01000040">
    <property type="protein sequence ID" value="KKC34308.1"/>
    <property type="molecule type" value="Genomic_DNA"/>
</dbReference>
<dbReference type="SUPFAM" id="SSF143100">
    <property type="entry name" value="TTHA1013/TTHA0281-like"/>
    <property type="match status" value="1"/>
</dbReference>
<accession>A0A0F5Q087</accession>
<dbReference type="AlphaFoldDB" id="A0A0F5Q087"/>
<reference evidence="2 4" key="1">
    <citation type="submission" date="2015-03" db="EMBL/GenBank/DDBJ databases">
        <authorList>
            <person name="Lepp D."/>
            <person name="Hassan Y.I."/>
            <person name="Li X.-Z."/>
            <person name="Zhou T."/>
        </authorList>
    </citation>
    <scope>NUCLEOTIDE SEQUENCE [LARGE SCALE GENOMIC DNA]</scope>
    <source>
        <strain evidence="2 4">Cr7-05</strain>
    </source>
</reference>
<dbReference type="RefSeq" id="WP_046169663.1">
    <property type="nucleotide sequence ID" value="NZ_FOMB01000033.1"/>
</dbReference>
<evidence type="ECO:0000313" key="3">
    <source>
        <dbReference type="EMBL" id="SFD25365.1"/>
    </source>
</evidence>
<evidence type="ECO:0000313" key="5">
    <source>
        <dbReference type="Proteomes" id="UP000182258"/>
    </source>
</evidence>
<organism evidence="3 5">
    <name type="scientific">Devosia psychrophila</name>
    <dbReference type="NCBI Taxonomy" id="728005"/>
    <lineage>
        <taxon>Bacteria</taxon>
        <taxon>Pseudomonadati</taxon>
        <taxon>Pseudomonadota</taxon>
        <taxon>Alphaproteobacteria</taxon>
        <taxon>Hyphomicrobiales</taxon>
        <taxon>Devosiaceae</taxon>
        <taxon>Devosia</taxon>
    </lineage>
</organism>
<reference evidence="3 5" key="2">
    <citation type="submission" date="2016-10" db="EMBL/GenBank/DDBJ databases">
        <authorList>
            <person name="de Groot N.N."/>
        </authorList>
    </citation>
    <scope>NUCLEOTIDE SEQUENCE [LARGE SCALE GENOMIC DNA]</scope>
    <source>
        <strain evidence="3 5">CGMCC 1.10210</strain>
    </source>
</reference>
<gene>
    <name evidence="3" type="ORF">SAMN04488059_13313</name>
    <name evidence="2" type="ORF">WH91_03680</name>
</gene>
<keyword evidence="4" id="KW-1185">Reference proteome</keyword>
<proteinExistence type="predicted"/>
<evidence type="ECO:0000313" key="2">
    <source>
        <dbReference type="EMBL" id="KKC34308.1"/>
    </source>
</evidence>
<name>A0A0F5Q087_9HYPH</name>
<evidence type="ECO:0000313" key="4">
    <source>
        <dbReference type="Proteomes" id="UP000033519"/>
    </source>
</evidence>
<dbReference type="Proteomes" id="UP000033519">
    <property type="component" value="Unassembled WGS sequence"/>
</dbReference>
<feature type="domain" description="HicB-like antitoxin of toxin-antitoxin system" evidence="1">
    <location>
        <begin position="7"/>
        <end position="129"/>
    </location>
</feature>
<dbReference type="PATRIC" id="fig|728005.3.peg.3125"/>
<dbReference type="Pfam" id="PF15919">
    <property type="entry name" value="HicB_lk_antitox"/>
    <property type="match status" value="1"/>
</dbReference>
<sequence>MSRYVAIVDGTPGAYGVSFPDTPGCVAMGHTVDEAIKNAGAALAEWSADVVADGGRLRPPRGIEELRHDDDVVATFAEGPAMFAVIPLVLNSGKPARANISLDTGLLQAIDDAASRLGLTRSAFLATAAREKIEATY</sequence>
<dbReference type="Proteomes" id="UP000182258">
    <property type="component" value="Unassembled WGS sequence"/>
</dbReference>
<protein>
    <submittedName>
        <fullName evidence="3">Predicted nuclease of the RNAse H fold, HicB family</fullName>
    </submittedName>
</protein>
<dbReference type="InterPro" id="IPR035069">
    <property type="entry name" value="TTHA1013/TTHA0281-like"/>
</dbReference>